<evidence type="ECO:0000313" key="2">
    <source>
        <dbReference type="EMBL" id="GGE12935.1"/>
    </source>
</evidence>
<accession>A0A8J2YCX3</accession>
<dbReference type="AlphaFoldDB" id="A0A8J2YCX3"/>
<organism evidence="2 3">
    <name type="scientific">Marinithermofilum abyssi</name>
    <dbReference type="NCBI Taxonomy" id="1571185"/>
    <lineage>
        <taxon>Bacteria</taxon>
        <taxon>Bacillati</taxon>
        <taxon>Bacillota</taxon>
        <taxon>Bacilli</taxon>
        <taxon>Bacillales</taxon>
        <taxon>Thermoactinomycetaceae</taxon>
        <taxon>Marinithermofilum</taxon>
    </lineage>
</organism>
<evidence type="ECO:0000313" key="3">
    <source>
        <dbReference type="Proteomes" id="UP000625210"/>
    </source>
</evidence>
<feature type="chain" id="PRO_5035157873" evidence="1">
    <location>
        <begin position="30"/>
        <end position="160"/>
    </location>
</feature>
<dbReference type="Proteomes" id="UP000625210">
    <property type="component" value="Unassembled WGS sequence"/>
</dbReference>
<keyword evidence="3" id="KW-1185">Reference proteome</keyword>
<keyword evidence="1" id="KW-0732">Signal</keyword>
<reference evidence="2" key="2">
    <citation type="submission" date="2020-09" db="EMBL/GenBank/DDBJ databases">
        <authorList>
            <person name="Sun Q."/>
            <person name="Zhou Y."/>
        </authorList>
    </citation>
    <scope>NUCLEOTIDE SEQUENCE</scope>
    <source>
        <strain evidence="2">CGMCC 1.15179</strain>
    </source>
</reference>
<comment type="caution">
    <text evidence="2">The sequence shown here is derived from an EMBL/GenBank/DDBJ whole genome shotgun (WGS) entry which is preliminary data.</text>
</comment>
<dbReference type="EMBL" id="BMHQ01000004">
    <property type="protein sequence ID" value="GGE12935.1"/>
    <property type="molecule type" value="Genomic_DNA"/>
</dbReference>
<feature type="signal peptide" evidence="1">
    <location>
        <begin position="1"/>
        <end position="29"/>
    </location>
</feature>
<gene>
    <name evidence="2" type="ORF">GCM10011571_12910</name>
</gene>
<protein>
    <submittedName>
        <fullName evidence="2">Uncharacterized protein</fullName>
    </submittedName>
</protein>
<sequence>MNRIKRHKRLALWVVSAVMLFVPHATGWAAPPAQIPAVKGYRVQSQSEQPVPVSGIAKGELERVLGEITQMSGMRSLQMPPRYWVFRFPSPVVLNSSPIGHPVREVAVIPPSSATDEPRLLVKNTQNQWVEYKTARPLSGLLSQMRGQAGHPHLEKLKHT</sequence>
<reference evidence="2" key="1">
    <citation type="journal article" date="2014" name="Int. J. Syst. Evol. Microbiol.">
        <title>Complete genome sequence of Corynebacterium casei LMG S-19264T (=DSM 44701T), isolated from a smear-ripened cheese.</title>
        <authorList>
            <consortium name="US DOE Joint Genome Institute (JGI-PGF)"/>
            <person name="Walter F."/>
            <person name="Albersmeier A."/>
            <person name="Kalinowski J."/>
            <person name="Ruckert C."/>
        </authorList>
    </citation>
    <scope>NUCLEOTIDE SEQUENCE</scope>
    <source>
        <strain evidence="2">CGMCC 1.15179</strain>
    </source>
</reference>
<evidence type="ECO:0000256" key="1">
    <source>
        <dbReference type="SAM" id="SignalP"/>
    </source>
</evidence>
<name>A0A8J2YCX3_9BACL</name>
<proteinExistence type="predicted"/>
<dbReference type="RefSeq" id="WP_188647093.1">
    <property type="nucleotide sequence ID" value="NZ_BMHQ01000004.1"/>
</dbReference>